<keyword evidence="3" id="KW-1185">Reference proteome</keyword>
<organism evidence="1 3">
    <name type="scientific">Medicago truncatula</name>
    <name type="common">Barrel medic</name>
    <name type="synonym">Medicago tribuloides</name>
    <dbReference type="NCBI Taxonomy" id="3880"/>
    <lineage>
        <taxon>Eukaryota</taxon>
        <taxon>Viridiplantae</taxon>
        <taxon>Streptophyta</taxon>
        <taxon>Embryophyta</taxon>
        <taxon>Tracheophyta</taxon>
        <taxon>Spermatophyta</taxon>
        <taxon>Magnoliopsida</taxon>
        <taxon>eudicotyledons</taxon>
        <taxon>Gunneridae</taxon>
        <taxon>Pentapetalae</taxon>
        <taxon>rosids</taxon>
        <taxon>fabids</taxon>
        <taxon>Fabales</taxon>
        <taxon>Fabaceae</taxon>
        <taxon>Papilionoideae</taxon>
        <taxon>50 kb inversion clade</taxon>
        <taxon>NPAAA clade</taxon>
        <taxon>Hologalegina</taxon>
        <taxon>IRL clade</taxon>
        <taxon>Trifolieae</taxon>
        <taxon>Medicago</taxon>
    </lineage>
</organism>
<protein>
    <submittedName>
        <fullName evidence="1 2">Uncharacterized protein</fullName>
    </submittedName>
</protein>
<sequence>MNQYVPTAESLFSVDAGCFTGSITEWGLVAYNQSGVAQFSAWKREAIEIDPVSAEALGVR</sequence>
<evidence type="ECO:0000313" key="2">
    <source>
        <dbReference type="EnsemblPlants" id="KEH28747"/>
    </source>
</evidence>
<evidence type="ECO:0000313" key="3">
    <source>
        <dbReference type="Proteomes" id="UP000002051"/>
    </source>
</evidence>
<dbReference type="Proteomes" id="UP000002051">
    <property type="component" value="Chromosome 4"/>
</dbReference>
<gene>
    <name evidence="1" type="ordered locus">MTR_4g011670</name>
</gene>
<reference evidence="1 3" key="2">
    <citation type="journal article" date="2014" name="BMC Genomics">
        <title>An improved genome release (version Mt4.0) for the model legume Medicago truncatula.</title>
        <authorList>
            <person name="Tang H."/>
            <person name="Krishnakumar V."/>
            <person name="Bidwell S."/>
            <person name="Rosen B."/>
            <person name="Chan A."/>
            <person name="Zhou S."/>
            <person name="Gentzbittel L."/>
            <person name="Childs K.L."/>
            <person name="Yandell M."/>
            <person name="Gundlach H."/>
            <person name="Mayer K.F."/>
            <person name="Schwartz D.C."/>
            <person name="Town C.D."/>
        </authorList>
    </citation>
    <scope>GENOME REANNOTATION</scope>
    <source>
        <strain evidence="1">A17</strain>
        <strain evidence="2 3">cv. Jemalong A17</strain>
    </source>
</reference>
<accession>A0A072UGD3</accession>
<dbReference type="EMBL" id="CM001220">
    <property type="protein sequence ID" value="KEH28747.1"/>
    <property type="molecule type" value="Genomic_DNA"/>
</dbReference>
<dbReference type="AlphaFoldDB" id="A0A072UGD3"/>
<reference evidence="1 3" key="1">
    <citation type="journal article" date="2011" name="Nature">
        <title>The Medicago genome provides insight into the evolution of rhizobial symbioses.</title>
        <authorList>
            <person name="Young N.D."/>
            <person name="Debelle F."/>
            <person name="Oldroyd G.E."/>
            <person name="Geurts R."/>
            <person name="Cannon S.B."/>
            <person name="Udvardi M.K."/>
            <person name="Benedito V.A."/>
            <person name="Mayer K.F."/>
            <person name="Gouzy J."/>
            <person name="Schoof H."/>
            <person name="Van de Peer Y."/>
            <person name="Proost S."/>
            <person name="Cook D.R."/>
            <person name="Meyers B.C."/>
            <person name="Spannagl M."/>
            <person name="Cheung F."/>
            <person name="De Mita S."/>
            <person name="Krishnakumar V."/>
            <person name="Gundlach H."/>
            <person name="Zhou S."/>
            <person name="Mudge J."/>
            <person name="Bharti A.K."/>
            <person name="Murray J.D."/>
            <person name="Naoumkina M.A."/>
            <person name="Rosen B."/>
            <person name="Silverstein K.A."/>
            <person name="Tang H."/>
            <person name="Rombauts S."/>
            <person name="Zhao P.X."/>
            <person name="Zhou P."/>
            <person name="Barbe V."/>
            <person name="Bardou P."/>
            <person name="Bechner M."/>
            <person name="Bellec A."/>
            <person name="Berger A."/>
            <person name="Berges H."/>
            <person name="Bidwell S."/>
            <person name="Bisseling T."/>
            <person name="Choisne N."/>
            <person name="Couloux A."/>
            <person name="Denny R."/>
            <person name="Deshpande S."/>
            <person name="Dai X."/>
            <person name="Doyle J.J."/>
            <person name="Dudez A.M."/>
            <person name="Farmer A.D."/>
            <person name="Fouteau S."/>
            <person name="Franken C."/>
            <person name="Gibelin C."/>
            <person name="Gish J."/>
            <person name="Goldstein S."/>
            <person name="Gonzalez A.J."/>
            <person name="Green P.J."/>
            <person name="Hallab A."/>
            <person name="Hartog M."/>
            <person name="Hua A."/>
            <person name="Humphray S.J."/>
            <person name="Jeong D.H."/>
            <person name="Jing Y."/>
            <person name="Jocker A."/>
            <person name="Kenton S.M."/>
            <person name="Kim D.J."/>
            <person name="Klee K."/>
            <person name="Lai H."/>
            <person name="Lang C."/>
            <person name="Lin S."/>
            <person name="Macmil S.L."/>
            <person name="Magdelenat G."/>
            <person name="Matthews L."/>
            <person name="McCorrison J."/>
            <person name="Monaghan E.L."/>
            <person name="Mun J.H."/>
            <person name="Najar F.Z."/>
            <person name="Nicholson C."/>
            <person name="Noirot C."/>
            <person name="O'Bleness M."/>
            <person name="Paule C.R."/>
            <person name="Poulain J."/>
            <person name="Prion F."/>
            <person name="Qin B."/>
            <person name="Qu C."/>
            <person name="Retzel E.F."/>
            <person name="Riddle C."/>
            <person name="Sallet E."/>
            <person name="Samain S."/>
            <person name="Samson N."/>
            <person name="Sanders I."/>
            <person name="Saurat O."/>
            <person name="Scarpelli C."/>
            <person name="Schiex T."/>
            <person name="Segurens B."/>
            <person name="Severin A.J."/>
            <person name="Sherrier D.J."/>
            <person name="Shi R."/>
            <person name="Sims S."/>
            <person name="Singer S.R."/>
            <person name="Sinharoy S."/>
            <person name="Sterck L."/>
            <person name="Viollet A."/>
            <person name="Wang B.B."/>
            <person name="Wang K."/>
            <person name="Wang M."/>
            <person name="Wang X."/>
            <person name="Warfsmann J."/>
            <person name="Weissenbach J."/>
            <person name="White D.D."/>
            <person name="White J.D."/>
            <person name="Wiley G.B."/>
            <person name="Wincker P."/>
            <person name="Xing Y."/>
            <person name="Yang L."/>
            <person name="Yao Z."/>
            <person name="Ying F."/>
            <person name="Zhai J."/>
            <person name="Zhou L."/>
            <person name="Zuber A."/>
            <person name="Denarie J."/>
            <person name="Dixon R.A."/>
            <person name="May G.D."/>
            <person name="Schwartz D.C."/>
            <person name="Rogers J."/>
            <person name="Quetier F."/>
            <person name="Town C.D."/>
            <person name="Roe B.A."/>
        </authorList>
    </citation>
    <scope>NUCLEOTIDE SEQUENCE [LARGE SCALE GENOMIC DNA]</scope>
    <source>
        <strain evidence="1">A17</strain>
        <strain evidence="2 3">cv. Jemalong A17</strain>
    </source>
</reference>
<evidence type="ECO:0000313" key="1">
    <source>
        <dbReference type="EMBL" id="KEH28747.1"/>
    </source>
</evidence>
<dbReference type="EnsemblPlants" id="KEH28747">
    <property type="protein sequence ID" value="KEH28747"/>
    <property type="gene ID" value="MTR_4g011670"/>
</dbReference>
<reference evidence="2" key="3">
    <citation type="submission" date="2015-04" db="UniProtKB">
        <authorList>
            <consortium name="EnsemblPlants"/>
        </authorList>
    </citation>
    <scope>IDENTIFICATION</scope>
    <source>
        <strain evidence="2">cv. Jemalong A17</strain>
    </source>
</reference>
<dbReference type="HOGENOM" id="CLU_2945181_0_0_1"/>
<name>A0A072UGD3_MEDTR</name>
<proteinExistence type="predicted"/>